<keyword evidence="3" id="KW-1185">Reference proteome</keyword>
<organism evidence="2 3">
    <name type="scientific">Iris pallida</name>
    <name type="common">Sweet iris</name>
    <dbReference type="NCBI Taxonomy" id="29817"/>
    <lineage>
        <taxon>Eukaryota</taxon>
        <taxon>Viridiplantae</taxon>
        <taxon>Streptophyta</taxon>
        <taxon>Embryophyta</taxon>
        <taxon>Tracheophyta</taxon>
        <taxon>Spermatophyta</taxon>
        <taxon>Magnoliopsida</taxon>
        <taxon>Liliopsida</taxon>
        <taxon>Asparagales</taxon>
        <taxon>Iridaceae</taxon>
        <taxon>Iridoideae</taxon>
        <taxon>Irideae</taxon>
        <taxon>Iris</taxon>
    </lineage>
</organism>
<gene>
    <name evidence="2" type="ORF">M6B38_396865</name>
</gene>
<accession>A0AAX6FWK0</accession>
<reference evidence="2" key="1">
    <citation type="journal article" date="2023" name="GigaByte">
        <title>Genome assembly of the bearded iris, Iris pallida Lam.</title>
        <authorList>
            <person name="Bruccoleri R.E."/>
            <person name="Oakeley E.J."/>
            <person name="Faust A.M.E."/>
            <person name="Altorfer M."/>
            <person name="Dessus-Babus S."/>
            <person name="Burckhardt D."/>
            <person name="Oertli M."/>
            <person name="Naumann U."/>
            <person name="Petersen F."/>
            <person name="Wong J."/>
        </authorList>
    </citation>
    <scope>NUCLEOTIDE SEQUENCE</scope>
    <source>
        <strain evidence="2">GSM-AAB239-AS_SAM_17_03QT</strain>
    </source>
</reference>
<feature type="signal peptide" evidence="1">
    <location>
        <begin position="1"/>
        <end position="16"/>
    </location>
</feature>
<sequence length="77" mass="8419">MLSLLHLGQSWGRVMGAEVLFVSSSCCIRYRSCPGVEFMTRCIHLILVCSLRGVRSSIVSCGLVSVRGTSSSRLIKK</sequence>
<dbReference type="EMBL" id="JANAVB010025598">
    <property type="protein sequence ID" value="KAJ6820408.1"/>
    <property type="molecule type" value="Genomic_DNA"/>
</dbReference>
<comment type="caution">
    <text evidence="2">The sequence shown here is derived from an EMBL/GenBank/DDBJ whole genome shotgun (WGS) entry which is preliminary data.</text>
</comment>
<keyword evidence="1" id="KW-0732">Signal</keyword>
<evidence type="ECO:0000313" key="2">
    <source>
        <dbReference type="EMBL" id="KAJ6820408.1"/>
    </source>
</evidence>
<dbReference type="Proteomes" id="UP001140949">
    <property type="component" value="Unassembled WGS sequence"/>
</dbReference>
<evidence type="ECO:0000256" key="1">
    <source>
        <dbReference type="SAM" id="SignalP"/>
    </source>
</evidence>
<evidence type="ECO:0008006" key="4">
    <source>
        <dbReference type="Google" id="ProtNLM"/>
    </source>
</evidence>
<name>A0AAX6FWK0_IRIPA</name>
<proteinExistence type="predicted"/>
<protein>
    <recommendedName>
        <fullName evidence="4">Secreted protein</fullName>
    </recommendedName>
</protein>
<feature type="chain" id="PRO_5043735742" description="Secreted protein" evidence="1">
    <location>
        <begin position="17"/>
        <end position="77"/>
    </location>
</feature>
<reference evidence="2" key="2">
    <citation type="submission" date="2023-04" db="EMBL/GenBank/DDBJ databases">
        <authorList>
            <person name="Bruccoleri R.E."/>
            <person name="Oakeley E.J."/>
            <person name="Faust A.-M."/>
            <person name="Dessus-Babus S."/>
            <person name="Altorfer M."/>
            <person name="Burckhardt D."/>
            <person name="Oertli M."/>
            <person name="Naumann U."/>
            <person name="Petersen F."/>
            <person name="Wong J."/>
        </authorList>
    </citation>
    <scope>NUCLEOTIDE SEQUENCE</scope>
    <source>
        <strain evidence="2">GSM-AAB239-AS_SAM_17_03QT</strain>
        <tissue evidence="2">Leaf</tissue>
    </source>
</reference>
<evidence type="ECO:0000313" key="3">
    <source>
        <dbReference type="Proteomes" id="UP001140949"/>
    </source>
</evidence>
<dbReference type="AlphaFoldDB" id="A0AAX6FWK0"/>